<accession>A0A6A6MYL1</accession>
<feature type="signal peptide" evidence="2">
    <location>
        <begin position="1"/>
        <end position="23"/>
    </location>
</feature>
<feature type="transmembrane region" description="Helical" evidence="1">
    <location>
        <begin position="95"/>
        <end position="120"/>
    </location>
</feature>
<gene>
    <name evidence="3" type="ORF">GH714_019072</name>
</gene>
<evidence type="ECO:0000313" key="3">
    <source>
        <dbReference type="EMBL" id="KAF2317253.1"/>
    </source>
</evidence>
<dbReference type="EMBL" id="JAAGAX010000004">
    <property type="protein sequence ID" value="KAF2317253.1"/>
    <property type="molecule type" value="Genomic_DNA"/>
</dbReference>
<evidence type="ECO:0000313" key="4">
    <source>
        <dbReference type="Proteomes" id="UP000467840"/>
    </source>
</evidence>
<dbReference type="Proteomes" id="UP000467840">
    <property type="component" value="Chromosome 6"/>
</dbReference>
<evidence type="ECO:0008006" key="5">
    <source>
        <dbReference type="Google" id="ProtNLM"/>
    </source>
</evidence>
<proteinExistence type="predicted"/>
<dbReference type="AlphaFoldDB" id="A0A6A6MYL1"/>
<name>A0A6A6MYL1_HEVBR</name>
<keyword evidence="2" id="KW-0732">Signal</keyword>
<protein>
    <recommendedName>
        <fullName evidence="5">CSC1/OSCA1-like 7TM region domain-containing protein</fullName>
    </recommendedName>
</protein>
<keyword evidence="1" id="KW-0472">Membrane</keyword>
<evidence type="ECO:0000256" key="2">
    <source>
        <dbReference type="SAM" id="SignalP"/>
    </source>
</evidence>
<sequence length="262" mass="29632">MFLLFSGPILLIAILSIAHLITCEEEEFQECVISRLFESSCIVFFQSLLRIQHVRILFIPDLLIQKIFSLGYRNKSSKHPSISLWTYPILVDDPFGVVSAAEFIGILLFVVYVIWPIYAYTMQNISYIYSSHLIALKKKCISIPQLAGLQLGITALFCLAFLLLPIARGSVLLRLIDIPFVDATKYHVYVVGKLHNADLNPPWTILYNCMGIGGHSQLPIWARGLDLRGFRCLDWIGYLFRFNWYQSLVTVCAVPGSSLAPA</sequence>
<keyword evidence="1" id="KW-1133">Transmembrane helix</keyword>
<keyword evidence="1" id="KW-0812">Transmembrane</keyword>
<organism evidence="3 4">
    <name type="scientific">Hevea brasiliensis</name>
    <name type="common">Para rubber tree</name>
    <name type="synonym">Siphonia brasiliensis</name>
    <dbReference type="NCBI Taxonomy" id="3981"/>
    <lineage>
        <taxon>Eukaryota</taxon>
        <taxon>Viridiplantae</taxon>
        <taxon>Streptophyta</taxon>
        <taxon>Embryophyta</taxon>
        <taxon>Tracheophyta</taxon>
        <taxon>Spermatophyta</taxon>
        <taxon>Magnoliopsida</taxon>
        <taxon>eudicotyledons</taxon>
        <taxon>Gunneridae</taxon>
        <taxon>Pentapetalae</taxon>
        <taxon>rosids</taxon>
        <taxon>fabids</taxon>
        <taxon>Malpighiales</taxon>
        <taxon>Euphorbiaceae</taxon>
        <taxon>Crotonoideae</taxon>
        <taxon>Micrandreae</taxon>
        <taxon>Hevea</taxon>
    </lineage>
</organism>
<reference evidence="3 4" key="1">
    <citation type="journal article" date="2020" name="Mol. Plant">
        <title>The Chromosome-Based Rubber Tree Genome Provides New Insights into Spurge Genome Evolution and Rubber Biosynthesis.</title>
        <authorList>
            <person name="Liu J."/>
            <person name="Shi C."/>
            <person name="Shi C.C."/>
            <person name="Li W."/>
            <person name="Zhang Q.J."/>
            <person name="Zhang Y."/>
            <person name="Li K."/>
            <person name="Lu H.F."/>
            <person name="Shi C."/>
            <person name="Zhu S.T."/>
            <person name="Xiao Z.Y."/>
            <person name="Nan H."/>
            <person name="Yue Y."/>
            <person name="Zhu X.G."/>
            <person name="Wu Y."/>
            <person name="Hong X.N."/>
            <person name="Fan G.Y."/>
            <person name="Tong Y."/>
            <person name="Zhang D."/>
            <person name="Mao C.L."/>
            <person name="Liu Y.L."/>
            <person name="Hao S.J."/>
            <person name="Liu W.Q."/>
            <person name="Lv M.Q."/>
            <person name="Zhang H.B."/>
            <person name="Liu Y."/>
            <person name="Hu-Tang G.R."/>
            <person name="Wang J.P."/>
            <person name="Wang J.H."/>
            <person name="Sun Y.H."/>
            <person name="Ni S.B."/>
            <person name="Chen W.B."/>
            <person name="Zhang X.C."/>
            <person name="Jiao Y.N."/>
            <person name="Eichler E.E."/>
            <person name="Li G.H."/>
            <person name="Liu X."/>
            <person name="Gao L.Z."/>
        </authorList>
    </citation>
    <scope>NUCLEOTIDE SEQUENCE [LARGE SCALE GENOMIC DNA]</scope>
    <source>
        <strain evidence="4">cv. GT1</strain>
        <tissue evidence="3">Leaf</tissue>
    </source>
</reference>
<comment type="caution">
    <text evidence="3">The sequence shown here is derived from an EMBL/GenBank/DDBJ whole genome shotgun (WGS) entry which is preliminary data.</text>
</comment>
<feature type="chain" id="PRO_5025453423" description="CSC1/OSCA1-like 7TM region domain-containing protein" evidence="2">
    <location>
        <begin position="24"/>
        <end position="262"/>
    </location>
</feature>
<evidence type="ECO:0000256" key="1">
    <source>
        <dbReference type="SAM" id="Phobius"/>
    </source>
</evidence>
<keyword evidence="4" id="KW-1185">Reference proteome</keyword>
<feature type="transmembrane region" description="Helical" evidence="1">
    <location>
        <begin position="141"/>
        <end position="164"/>
    </location>
</feature>